<dbReference type="KEGG" id="jre:108997292"/>
<dbReference type="FunFam" id="3.30.200.20:FF:000178">
    <property type="entry name" value="serine/threonine-protein kinase PBS1-like"/>
    <property type="match status" value="1"/>
</dbReference>
<dbReference type="RefSeq" id="XP_018829060.1">
    <property type="nucleotide sequence ID" value="XM_018973515.2"/>
</dbReference>
<dbReference type="Proteomes" id="UP000235220">
    <property type="component" value="Chromosome 16"/>
</dbReference>
<dbReference type="Pfam" id="PF13947">
    <property type="entry name" value="GUB_WAK_bind"/>
    <property type="match status" value="1"/>
</dbReference>
<dbReference type="SMART" id="SM00220">
    <property type="entry name" value="S_TKc"/>
    <property type="match status" value="1"/>
</dbReference>
<keyword evidence="3" id="KW-0808">Transferase</keyword>
<dbReference type="RefSeq" id="XP_018829052.1">
    <property type="nucleotide sequence ID" value="XM_018973507.2"/>
</dbReference>
<evidence type="ECO:0000256" key="7">
    <source>
        <dbReference type="ARBA" id="ARBA00022777"/>
    </source>
</evidence>
<evidence type="ECO:0000313" key="18">
    <source>
        <dbReference type="RefSeq" id="XP_018829052.1"/>
    </source>
</evidence>
<accession>A0A2I4FBL2</accession>
<reference evidence="17 18" key="1">
    <citation type="submission" date="2025-04" db="UniProtKB">
        <authorList>
            <consortium name="RefSeq"/>
        </authorList>
    </citation>
    <scope>IDENTIFICATION</scope>
    <source>
        <tissue evidence="17 18">Leaves</tissue>
    </source>
</reference>
<dbReference type="PROSITE" id="PS00107">
    <property type="entry name" value="PROTEIN_KINASE_ATP"/>
    <property type="match status" value="1"/>
</dbReference>
<feature type="domain" description="Protein kinase" evidence="15">
    <location>
        <begin position="302"/>
        <end position="585"/>
    </location>
</feature>
<dbReference type="InterPro" id="IPR011009">
    <property type="entry name" value="Kinase-like_dom_sf"/>
</dbReference>
<keyword evidence="10 13" id="KW-0472">Membrane</keyword>
<keyword evidence="2" id="KW-0723">Serine/threonine-protein kinase</keyword>
<dbReference type="FunFam" id="1.10.510.10:FF:000590">
    <property type="entry name" value="PR5-like receptor kinase"/>
    <property type="match status" value="1"/>
</dbReference>
<dbReference type="RefSeq" id="XP_018829045.1">
    <property type="nucleotide sequence ID" value="XM_018973500.2"/>
</dbReference>
<name>A0A2I4FBL2_JUGRE</name>
<dbReference type="Gene3D" id="3.30.200.20">
    <property type="entry name" value="Phosphorylase Kinase, domain 1"/>
    <property type="match status" value="1"/>
</dbReference>
<keyword evidence="16" id="KW-1185">Reference proteome</keyword>
<keyword evidence="11" id="KW-0325">Glycoprotein</keyword>
<evidence type="ECO:0000256" key="12">
    <source>
        <dbReference type="PROSITE-ProRule" id="PRU10141"/>
    </source>
</evidence>
<evidence type="ECO:0000256" key="10">
    <source>
        <dbReference type="ARBA" id="ARBA00023136"/>
    </source>
</evidence>
<dbReference type="PROSITE" id="PS50011">
    <property type="entry name" value="PROTEIN_KINASE_DOM"/>
    <property type="match status" value="1"/>
</dbReference>
<dbReference type="Gramene" id="Jr16_08060_p1">
    <property type="protein sequence ID" value="cds.Jr16_08060_p1"/>
    <property type="gene ID" value="Jr16_08060"/>
</dbReference>
<gene>
    <name evidence="17 18 19" type="primary">LOC108997292</name>
</gene>
<evidence type="ECO:0000256" key="14">
    <source>
        <dbReference type="SAM" id="SignalP"/>
    </source>
</evidence>
<dbReference type="OrthoDB" id="547665at2759"/>
<dbReference type="AlphaFoldDB" id="A0A2I4FBL2"/>
<dbReference type="PROSITE" id="PS00108">
    <property type="entry name" value="PROTEIN_KINASE_ST"/>
    <property type="match status" value="1"/>
</dbReference>
<dbReference type="InterPro" id="IPR017441">
    <property type="entry name" value="Protein_kinase_ATP_BS"/>
</dbReference>
<feature type="chain" id="PRO_5014290141" evidence="14">
    <location>
        <begin position="23"/>
        <end position="610"/>
    </location>
</feature>
<evidence type="ECO:0000256" key="6">
    <source>
        <dbReference type="ARBA" id="ARBA00022741"/>
    </source>
</evidence>
<dbReference type="InterPro" id="IPR045874">
    <property type="entry name" value="LRK10/LRL21-25-like"/>
</dbReference>
<evidence type="ECO:0000256" key="3">
    <source>
        <dbReference type="ARBA" id="ARBA00022679"/>
    </source>
</evidence>
<dbReference type="InterPro" id="IPR008271">
    <property type="entry name" value="Ser/Thr_kinase_AS"/>
</dbReference>
<evidence type="ECO:0000256" key="4">
    <source>
        <dbReference type="ARBA" id="ARBA00022692"/>
    </source>
</evidence>
<dbReference type="GO" id="GO:0016020">
    <property type="term" value="C:membrane"/>
    <property type="evidence" value="ECO:0007669"/>
    <property type="project" value="UniProtKB-SubCell"/>
</dbReference>
<evidence type="ECO:0000256" key="8">
    <source>
        <dbReference type="ARBA" id="ARBA00022840"/>
    </source>
</evidence>
<evidence type="ECO:0000256" key="1">
    <source>
        <dbReference type="ARBA" id="ARBA00004479"/>
    </source>
</evidence>
<keyword evidence="4 13" id="KW-0812">Transmembrane</keyword>
<dbReference type="InterPro" id="IPR025287">
    <property type="entry name" value="WAK_GUB"/>
</dbReference>
<evidence type="ECO:0000313" key="16">
    <source>
        <dbReference type="Proteomes" id="UP000235220"/>
    </source>
</evidence>
<dbReference type="InterPro" id="IPR000719">
    <property type="entry name" value="Prot_kinase_dom"/>
</dbReference>
<keyword evidence="8 12" id="KW-0067">ATP-binding</keyword>
<evidence type="ECO:0000256" key="9">
    <source>
        <dbReference type="ARBA" id="ARBA00022989"/>
    </source>
</evidence>
<keyword evidence="5 14" id="KW-0732">Signal</keyword>
<evidence type="ECO:0000259" key="15">
    <source>
        <dbReference type="PROSITE" id="PS50011"/>
    </source>
</evidence>
<keyword evidence="7" id="KW-0418">Kinase</keyword>
<dbReference type="PANTHER" id="PTHR27009">
    <property type="entry name" value="RUST RESISTANCE KINASE LR10-RELATED"/>
    <property type="match status" value="1"/>
</dbReference>
<evidence type="ECO:0000256" key="11">
    <source>
        <dbReference type="ARBA" id="ARBA00023180"/>
    </source>
</evidence>
<comment type="subcellular location">
    <subcellularLocation>
        <location evidence="1">Membrane</location>
        <topology evidence="1">Single-pass type I membrane protein</topology>
    </subcellularLocation>
</comment>
<dbReference type="SUPFAM" id="SSF56112">
    <property type="entry name" value="Protein kinase-like (PK-like)"/>
    <property type="match status" value="1"/>
</dbReference>
<dbReference type="Gene3D" id="1.10.510.10">
    <property type="entry name" value="Transferase(Phosphotransferase) domain 1"/>
    <property type="match status" value="1"/>
</dbReference>
<evidence type="ECO:0000313" key="19">
    <source>
        <dbReference type="RefSeq" id="XP_018829060.1"/>
    </source>
</evidence>
<keyword evidence="9 13" id="KW-1133">Transmembrane helix</keyword>
<feature type="binding site" evidence="12">
    <location>
        <position position="330"/>
    </location>
    <ligand>
        <name>ATP</name>
        <dbReference type="ChEBI" id="CHEBI:30616"/>
    </ligand>
</feature>
<protein>
    <submittedName>
        <fullName evidence="17 18">Rust resistance kinase Lr10-like</fullName>
    </submittedName>
</protein>
<dbReference type="Pfam" id="PF00069">
    <property type="entry name" value="Pkinase"/>
    <property type="match status" value="1"/>
</dbReference>
<feature type="signal peptide" evidence="14">
    <location>
        <begin position="1"/>
        <end position="22"/>
    </location>
</feature>
<evidence type="ECO:0000313" key="17">
    <source>
        <dbReference type="RefSeq" id="XP_018829045.1"/>
    </source>
</evidence>
<proteinExistence type="predicted"/>
<sequence>MEIYHFLFLISLFIIMLYLGECQNEQCPELRCGDEGPAIRFPFRLKGMQPHRCGFPGFDVFCTHANDTVLELPISVKLYIKRIDYKSQVIQLYDQDDCLLRQLLELNLSSSHFQYKEEVNTYGYALFNCSSRQVLPEYIDPISCLSGLGYQVYALASNMGDPKLLMIITSCTRIYNDLLIPYDIILRGHDKILPLEWKEPECRHCEAKGRMCGLKNNSTTSEIKCSSKLDNTPGVGASKKIVVAGAILGSFVLLLVVFVVYRFYSNDKVEKEYQARIETFLEDYRNFKPARYMYTDIKRITNQFSEKIGEGAYGTVFKGKLSNEIHVAVKILKYSFKGNGEDFINEVGTIGRIHHVNVVRLVGFCADGYRRALVYEFLPNDSLDKFISSVDAAKNRFLGWEKLQDIALGIAKGIEYLHQGCDQRILHFDIKPHNVLLDQNFNPKISDFGLAKLCSKDQSIVSMTTARGTMGYIAPEVFSRNFGIVSYKADVYSFGMLLLEIVGGSKIFADIVEISTSKNYFPTWIYNLLIEQKEDLQVLIEDYGEAQIVKKLAIVGLWCIQWHPLDRPSMKVVIQMLEGVEDKLIVPPNPFPSTGVAKINAQMPPRRGLD</sequence>
<dbReference type="GO" id="GO:0005524">
    <property type="term" value="F:ATP binding"/>
    <property type="evidence" value="ECO:0007669"/>
    <property type="project" value="UniProtKB-UniRule"/>
</dbReference>
<evidence type="ECO:0000256" key="5">
    <source>
        <dbReference type="ARBA" id="ARBA00022729"/>
    </source>
</evidence>
<keyword evidence="6 12" id="KW-0547">Nucleotide-binding</keyword>
<dbReference type="GO" id="GO:0004674">
    <property type="term" value="F:protein serine/threonine kinase activity"/>
    <property type="evidence" value="ECO:0007669"/>
    <property type="project" value="UniProtKB-KW"/>
</dbReference>
<feature type="transmembrane region" description="Helical" evidence="13">
    <location>
        <begin position="241"/>
        <end position="264"/>
    </location>
</feature>
<evidence type="ECO:0000256" key="2">
    <source>
        <dbReference type="ARBA" id="ARBA00022527"/>
    </source>
</evidence>
<dbReference type="GeneID" id="108997292"/>
<evidence type="ECO:0000256" key="13">
    <source>
        <dbReference type="SAM" id="Phobius"/>
    </source>
</evidence>
<dbReference type="GO" id="GO:0030247">
    <property type="term" value="F:polysaccharide binding"/>
    <property type="evidence" value="ECO:0007669"/>
    <property type="project" value="InterPro"/>
</dbReference>
<organism evidence="16 17">
    <name type="scientific">Juglans regia</name>
    <name type="common">English walnut</name>
    <dbReference type="NCBI Taxonomy" id="51240"/>
    <lineage>
        <taxon>Eukaryota</taxon>
        <taxon>Viridiplantae</taxon>
        <taxon>Streptophyta</taxon>
        <taxon>Embryophyta</taxon>
        <taxon>Tracheophyta</taxon>
        <taxon>Spermatophyta</taxon>
        <taxon>Magnoliopsida</taxon>
        <taxon>eudicotyledons</taxon>
        <taxon>Gunneridae</taxon>
        <taxon>Pentapetalae</taxon>
        <taxon>rosids</taxon>
        <taxon>fabids</taxon>
        <taxon>Fagales</taxon>
        <taxon>Juglandaceae</taxon>
        <taxon>Juglans</taxon>
    </lineage>
</organism>